<protein>
    <submittedName>
        <fullName evidence="1">Uncharacterized protein</fullName>
    </submittedName>
</protein>
<proteinExistence type="predicted"/>
<evidence type="ECO:0000313" key="1">
    <source>
        <dbReference type="EMBL" id="KAK3800425.1"/>
    </source>
</evidence>
<keyword evidence="2" id="KW-1185">Reference proteome</keyword>
<sequence>MLIFKTSRAELYAALQLFIPDPASIISPRPRHHSADKLCVIVSQTQKASKSVDKHARKLGSKWLRAQTIMPSTHVMSLYRDFLPLPFRNALRQTSCHVCLFALTVGSEDLVSEMT</sequence>
<gene>
    <name evidence="1" type="ORF">RRG08_052808</name>
</gene>
<accession>A0AAE1B723</accession>
<organism evidence="1 2">
    <name type="scientific">Elysia crispata</name>
    <name type="common">lettuce slug</name>
    <dbReference type="NCBI Taxonomy" id="231223"/>
    <lineage>
        <taxon>Eukaryota</taxon>
        <taxon>Metazoa</taxon>
        <taxon>Spiralia</taxon>
        <taxon>Lophotrochozoa</taxon>
        <taxon>Mollusca</taxon>
        <taxon>Gastropoda</taxon>
        <taxon>Heterobranchia</taxon>
        <taxon>Euthyneura</taxon>
        <taxon>Panpulmonata</taxon>
        <taxon>Sacoglossa</taxon>
        <taxon>Placobranchoidea</taxon>
        <taxon>Plakobranchidae</taxon>
        <taxon>Elysia</taxon>
    </lineage>
</organism>
<reference evidence="1" key="1">
    <citation type="journal article" date="2023" name="G3 (Bethesda)">
        <title>A reference genome for the long-term kleptoplast-retaining sea slug Elysia crispata morphotype clarki.</title>
        <authorList>
            <person name="Eastman K.E."/>
            <person name="Pendleton A.L."/>
            <person name="Shaikh M.A."/>
            <person name="Suttiyut T."/>
            <person name="Ogas R."/>
            <person name="Tomko P."/>
            <person name="Gavelis G."/>
            <person name="Widhalm J.R."/>
            <person name="Wisecaver J.H."/>
        </authorList>
    </citation>
    <scope>NUCLEOTIDE SEQUENCE</scope>
    <source>
        <strain evidence="1">ECLA1</strain>
    </source>
</reference>
<evidence type="ECO:0000313" key="2">
    <source>
        <dbReference type="Proteomes" id="UP001283361"/>
    </source>
</evidence>
<dbReference type="AlphaFoldDB" id="A0AAE1B723"/>
<dbReference type="EMBL" id="JAWDGP010000459">
    <property type="protein sequence ID" value="KAK3800425.1"/>
    <property type="molecule type" value="Genomic_DNA"/>
</dbReference>
<dbReference type="Proteomes" id="UP001283361">
    <property type="component" value="Unassembled WGS sequence"/>
</dbReference>
<comment type="caution">
    <text evidence="1">The sequence shown here is derived from an EMBL/GenBank/DDBJ whole genome shotgun (WGS) entry which is preliminary data.</text>
</comment>
<name>A0AAE1B723_9GAST</name>